<dbReference type="Proteomes" id="UP000198307">
    <property type="component" value="Unassembled WGS sequence"/>
</dbReference>
<dbReference type="PROSITE" id="PS50928">
    <property type="entry name" value="ABC_TM1"/>
    <property type="match status" value="1"/>
</dbReference>
<evidence type="ECO:0000256" key="3">
    <source>
        <dbReference type="ARBA" id="ARBA00022692"/>
    </source>
</evidence>
<feature type="transmembrane region" description="Helical" evidence="6">
    <location>
        <begin position="215"/>
        <end position="238"/>
    </location>
</feature>
<keyword evidence="9" id="KW-1185">Reference proteome</keyword>
<feature type="transmembrane region" description="Helical" evidence="6">
    <location>
        <begin position="326"/>
        <end position="346"/>
    </location>
</feature>
<dbReference type="GO" id="GO:0055085">
    <property type="term" value="P:transmembrane transport"/>
    <property type="evidence" value="ECO:0007669"/>
    <property type="project" value="InterPro"/>
</dbReference>
<dbReference type="Pfam" id="PF00528">
    <property type="entry name" value="BPD_transp_1"/>
    <property type="match status" value="1"/>
</dbReference>
<reference evidence="8 9" key="1">
    <citation type="submission" date="2017-07" db="EMBL/GenBank/DDBJ databases">
        <authorList>
            <person name="Sun Z.S."/>
            <person name="Albrecht U."/>
            <person name="Echele G."/>
            <person name="Lee C.C."/>
        </authorList>
    </citation>
    <scope>NUCLEOTIDE SEQUENCE [LARGE SCALE GENOMIC DNA]</scope>
    <source>
        <strain evidence="8 9">DSM 14827</strain>
    </source>
</reference>
<dbReference type="SUPFAM" id="SSF161098">
    <property type="entry name" value="MetI-like"/>
    <property type="match status" value="1"/>
</dbReference>
<evidence type="ECO:0000259" key="7">
    <source>
        <dbReference type="PROSITE" id="PS50928"/>
    </source>
</evidence>
<feature type="transmembrane region" description="Helical" evidence="6">
    <location>
        <begin position="135"/>
        <end position="157"/>
    </location>
</feature>
<keyword evidence="3 6" id="KW-0812">Transmembrane</keyword>
<feature type="transmembrane region" description="Helical" evidence="6">
    <location>
        <begin position="75"/>
        <end position="92"/>
    </location>
</feature>
<dbReference type="PANTHER" id="PTHR30177:SF30">
    <property type="entry name" value="GLYCINE BETAINE UPTAKE SYSTEM PERMEASE PROTEIN YEHY"/>
    <property type="match status" value="1"/>
</dbReference>
<feature type="transmembrane region" description="Helical" evidence="6">
    <location>
        <begin position="353"/>
        <end position="372"/>
    </location>
</feature>
<feature type="transmembrane region" description="Helical" evidence="6">
    <location>
        <begin position="112"/>
        <end position="128"/>
    </location>
</feature>
<dbReference type="InterPro" id="IPR000515">
    <property type="entry name" value="MetI-like"/>
</dbReference>
<gene>
    <name evidence="8" type="ORF">SAMN05444959_12429</name>
</gene>
<evidence type="ECO:0000256" key="2">
    <source>
        <dbReference type="ARBA" id="ARBA00022448"/>
    </source>
</evidence>
<dbReference type="GO" id="GO:0031460">
    <property type="term" value="P:glycine betaine transport"/>
    <property type="evidence" value="ECO:0007669"/>
    <property type="project" value="UniProtKB-ARBA"/>
</dbReference>
<feature type="transmembrane region" description="Helical" evidence="6">
    <location>
        <begin position="12"/>
        <end position="29"/>
    </location>
</feature>
<sequence length="389" mass="40062">MATGGRLDRLGTLIGAIIAVGALLPFASLRANRIVQGEGVAFWQALPVAQSGLLLAALCVAVIGGLLLRSRSLRLVSSLGALAALLILMGQAGNHLTPADNDLARVSPASGFWVLLFGLSLAVADALTRLNLLPVWRIFGVFLTAAALVALLGSGQWDALSVMKEYDVRAATFWREAQRHLMLAFGSLLAAVVVGVPLGIVCFRLPRVRATVLNLLNIVQTIPSIAVFGLLIAPLAWLAANIPGAAASGISGIGAAPALVALFAYSLLPVVSNTLLGLENVPARLREAAFGMGMTRWQTLSSVEAPLAFPVILTGIRIVLVQNIGLATIAGLIGGGGFGVFVFQGMGQTATDLILLGALPTVLLATASAVLLDAAVELSEGPGTRSARP</sequence>
<dbReference type="PANTHER" id="PTHR30177">
    <property type="entry name" value="GLYCINE BETAINE/L-PROLINE TRANSPORT SYSTEM PERMEASE PROTEIN PROW"/>
    <property type="match status" value="1"/>
</dbReference>
<feature type="transmembrane region" description="Helical" evidence="6">
    <location>
        <begin position="181"/>
        <end position="203"/>
    </location>
</feature>
<comment type="similarity">
    <text evidence="6">Belongs to the binding-protein-dependent transport system permease family.</text>
</comment>
<organism evidence="8 9">
    <name type="scientific">Paracoccus seriniphilus</name>
    <dbReference type="NCBI Taxonomy" id="184748"/>
    <lineage>
        <taxon>Bacteria</taxon>
        <taxon>Pseudomonadati</taxon>
        <taxon>Pseudomonadota</taxon>
        <taxon>Alphaproteobacteria</taxon>
        <taxon>Rhodobacterales</taxon>
        <taxon>Paracoccaceae</taxon>
        <taxon>Paracoccus</taxon>
    </lineage>
</organism>
<accession>A0A239Q404</accession>
<feature type="domain" description="ABC transmembrane type-1" evidence="7">
    <location>
        <begin position="177"/>
        <end position="372"/>
    </location>
</feature>
<evidence type="ECO:0000313" key="8">
    <source>
        <dbReference type="EMBL" id="SNT76687.1"/>
    </source>
</evidence>
<dbReference type="CDD" id="cd06261">
    <property type="entry name" value="TM_PBP2"/>
    <property type="match status" value="1"/>
</dbReference>
<evidence type="ECO:0000256" key="5">
    <source>
        <dbReference type="ARBA" id="ARBA00023136"/>
    </source>
</evidence>
<dbReference type="InterPro" id="IPR051204">
    <property type="entry name" value="ABC_transp_perm/SBD"/>
</dbReference>
<evidence type="ECO:0000313" key="9">
    <source>
        <dbReference type="Proteomes" id="UP000198307"/>
    </source>
</evidence>
<dbReference type="FunFam" id="1.10.3720.10:FF:000001">
    <property type="entry name" value="Glycine betaine ABC transporter, permease"/>
    <property type="match status" value="1"/>
</dbReference>
<evidence type="ECO:0000256" key="6">
    <source>
        <dbReference type="RuleBase" id="RU363032"/>
    </source>
</evidence>
<comment type="subcellular location">
    <subcellularLocation>
        <location evidence="1 6">Cell membrane</location>
        <topology evidence="1 6">Multi-pass membrane protein</topology>
    </subcellularLocation>
</comment>
<name>A0A239Q404_9RHOB</name>
<dbReference type="EMBL" id="FZQB01000024">
    <property type="protein sequence ID" value="SNT76687.1"/>
    <property type="molecule type" value="Genomic_DNA"/>
</dbReference>
<keyword evidence="4 6" id="KW-1133">Transmembrane helix</keyword>
<protein>
    <submittedName>
        <fullName evidence="8">Osmoprotectant transport system permease protein</fullName>
    </submittedName>
</protein>
<proteinExistence type="inferred from homology"/>
<dbReference type="InterPro" id="IPR035906">
    <property type="entry name" value="MetI-like_sf"/>
</dbReference>
<keyword evidence="5 6" id="KW-0472">Membrane</keyword>
<dbReference type="OrthoDB" id="9801163at2"/>
<dbReference type="Gene3D" id="1.10.3720.10">
    <property type="entry name" value="MetI-like"/>
    <property type="match status" value="1"/>
</dbReference>
<feature type="transmembrane region" description="Helical" evidence="6">
    <location>
        <begin position="41"/>
        <end position="68"/>
    </location>
</feature>
<dbReference type="GO" id="GO:0005886">
    <property type="term" value="C:plasma membrane"/>
    <property type="evidence" value="ECO:0007669"/>
    <property type="project" value="UniProtKB-SubCell"/>
</dbReference>
<evidence type="ECO:0000256" key="1">
    <source>
        <dbReference type="ARBA" id="ARBA00004651"/>
    </source>
</evidence>
<keyword evidence="2 6" id="KW-0813">Transport</keyword>
<feature type="transmembrane region" description="Helical" evidence="6">
    <location>
        <begin position="258"/>
        <end position="278"/>
    </location>
</feature>
<dbReference type="RefSeq" id="WP_089345983.1">
    <property type="nucleotide sequence ID" value="NZ_CP067131.1"/>
</dbReference>
<feature type="transmembrane region" description="Helical" evidence="6">
    <location>
        <begin position="299"/>
        <end position="320"/>
    </location>
</feature>
<dbReference type="AlphaFoldDB" id="A0A239Q404"/>
<evidence type="ECO:0000256" key="4">
    <source>
        <dbReference type="ARBA" id="ARBA00022989"/>
    </source>
</evidence>